<keyword evidence="3" id="KW-0658">Purine biosynthesis</keyword>
<evidence type="ECO:0000256" key="3">
    <source>
        <dbReference type="HAMAP-Rule" id="MF_01927"/>
    </source>
</evidence>
<dbReference type="PROSITE" id="PS51671">
    <property type="entry name" value="ACT"/>
    <property type="match status" value="1"/>
</dbReference>
<dbReference type="STRING" id="943830.A4A58_17000"/>
<dbReference type="CDD" id="cd08648">
    <property type="entry name" value="FMT_core_Formyl-FH4-Hydrolase_C"/>
    <property type="match status" value="1"/>
</dbReference>
<dbReference type="GO" id="GO:0008864">
    <property type="term" value="F:formyltetrahydrofolate deformylase activity"/>
    <property type="evidence" value="ECO:0007669"/>
    <property type="project" value="UniProtKB-UniRule"/>
</dbReference>
<dbReference type="PRINTS" id="PR01575">
    <property type="entry name" value="FFH4HYDRLASE"/>
</dbReference>
<accession>A0A161QLY2</accession>
<dbReference type="InterPro" id="IPR045865">
    <property type="entry name" value="ACT-like_dom_sf"/>
</dbReference>
<comment type="pathway">
    <text evidence="3">Purine metabolism; IMP biosynthesis via de novo pathway; formate from 10-formyl-5,6,7,8-tetrahydrofolate: step 1/1.</text>
</comment>
<dbReference type="InterPro" id="IPR004810">
    <property type="entry name" value="PurU"/>
</dbReference>
<dbReference type="InterPro" id="IPR002912">
    <property type="entry name" value="ACT_dom"/>
</dbReference>
<dbReference type="CDD" id="cd04875">
    <property type="entry name" value="ACT_F4HF-DF"/>
    <property type="match status" value="1"/>
</dbReference>
<evidence type="ECO:0000256" key="1">
    <source>
        <dbReference type="ARBA" id="ARBA00022563"/>
    </source>
</evidence>
<dbReference type="NCBIfam" id="TIGR00655">
    <property type="entry name" value="PurU"/>
    <property type="match status" value="1"/>
</dbReference>
<dbReference type="SUPFAM" id="SSF55021">
    <property type="entry name" value="ACT-like"/>
    <property type="match status" value="1"/>
</dbReference>
<dbReference type="OrthoDB" id="9806170at2"/>
<evidence type="ECO:0000313" key="7">
    <source>
        <dbReference type="Proteomes" id="UP000076574"/>
    </source>
</evidence>
<comment type="similarity">
    <text evidence="3">Belongs to the PurU family.</text>
</comment>
<sequence length="283" mass="32235">MTKKNWILTFYCQDRPRIVSSVATAISDVDSNILESAQFWDRTTNRLFMRIAFETPDAVSRRTLESVLKPVLSRFEMNAVLVDAASRPRVIIMVSKSDHCLEQLLYQVKVGRLKAEVVAIVSNHRDCEPIAEKAGIPYYHWPVSNETKAEQERQLYELYLKEGADLVILARYMQILSDDLSSKLYGHVINIHHSFLPSFKGARPYHQAHDRGVKIIGATAHYATPDLDEGPIIEQETERVTHASSSDDLVAVGRDIESRVLARAVRLHLERRVLLNGRRTVVF</sequence>
<reference evidence="6 7" key="1">
    <citation type="submission" date="2016-03" db="EMBL/GenBank/DDBJ databases">
        <title>Microsymbionts genomes from the relict species Vavilovia formosa (Stev.) Fed.</title>
        <authorList>
            <person name="Kopat V."/>
            <person name="Chirak E."/>
            <person name="Kimeklis A."/>
            <person name="Andronov E."/>
        </authorList>
    </citation>
    <scope>NUCLEOTIDE SEQUENCE [LARGE SCALE GENOMIC DNA]</scope>
    <source>
        <strain evidence="6 7">Vaf07</strain>
    </source>
</reference>
<dbReference type="Pfam" id="PF00551">
    <property type="entry name" value="Formyl_trans_N"/>
    <property type="match status" value="1"/>
</dbReference>
<dbReference type="NCBIfam" id="NF004684">
    <property type="entry name" value="PRK06027.1"/>
    <property type="match status" value="1"/>
</dbReference>
<dbReference type="EC" id="3.5.1.10" evidence="3 4"/>
<feature type="active site" evidence="3">
    <location>
        <position position="228"/>
    </location>
</feature>
<dbReference type="PIRSF" id="PIRSF036480">
    <property type="entry name" value="FormyFH4_hydr"/>
    <property type="match status" value="1"/>
</dbReference>
<organism evidence="6 7">
    <name type="scientific">Tardiphaga robiniae</name>
    <dbReference type="NCBI Taxonomy" id="943830"/>
    <lineage>
        <taxon>Bacteria</taxon>
        <taxon>Pseudomonadati</taxon>
        <taxon>Pseudomonadota</taxon>
        <taxon>Alphaproteobacteria</taxon>
        <taxon>Hyphomicrobiales</taxon>
        <taxon>Nitrobacteraceae</taxon>
        <taxon>Tardiphaga</taxon>
    </lineage>
</organism>
<dbReference type="InterPro" id="IPR041729">
    <property type="entry name" value="Formyl-FH4-Hydrolase_C"/>
</dbReference>
<name>A0A161QLY2_9BRAD</name>
<evidence type="ECO:0000256" key="2">
    <source>
        <dbReference type="ARBA" id="ARBA00022801"/>
    </source>
</evidence>
<dbReference type="GO" id="GO:0006189">
    <property type="term" value="P:'de novo' IMP biosynthetic process"/>
    <property type="evidence" value="ECO:0007669"/>
    <property type="project" value="UniProtKB-UniRule"/>
</dbReference>
<comment type="function">
    <text evidence="3">Catalyzes the hydrolysis of 10-formyltetrahydrofolate (formyl-FH4) to formate and tetrahydrofolate (FH4).</text>
</comment>
<dbReference type="HAMAP" id="MF_01927">
    <property type="entry name" value="PurU"/>
    <property type="match status" value="1"/>
</dbReference>
<comment type="caution">
    <text evidence="6">The sequence shown here is derived from an EMBL/GenBank/DDBJ whole genome shotgun (WGS) entry which is preliminary data.</text>
</comment>
<dbReference type="SUPFAM" id="SSF53328">
    <property type="entry name" value="Formyltransferase"/>
    <property type="match status" value="1"/>
</dbReference>
<dbReference type="PANTHER" id="PTHR42706:SF1">
    <property type="entry name" value="FORMYLTETRAHYDROFOLATE DEFORMYLASE 2, MITOCHONDRIAL"/>
    <property type="match status" value="1"/>
</dbReference>
<dbReference type="Proteomes" id="UP000076574">
    <property type="component" value="Unassembled WGS sequence"/>
</dbReference>
<dbReference type="InterPro" id="IPR044074">
    <property type="entry name" value="PurU_ACT"/>
</dbReference>
<dbReference type="PANTHER" id="PTHR42706">
    <property type="entry name" value="FORMYLTETRAHYDROFOLATE DEFORMYLASE"/>
    <property type="match status" value="1"/>
</dbReference>
<dbReference type="Gene3D" id="3.30.70.260">
    <property type="match status" value="1"/>
</dbReference>
<keyword evidence="2 3" id="KW-0378">Hydrolase</keyword>
<dbReference type="Gene3D" id="3.40.50.170">
    <property type="entry name" value="Formyl transferase, N-terminal domain"/>
    <property type="match status" value="1"/>
</dbReference>
<dbReference type="RefSeq" id="WP_068738008.1">
    <property type="nucleotide sequence ID" value="NZ_LVYV01000054.1"/>
</dbReference>
<evidence type="ECO:0000313" key="6">
    <source>
        <dbReference type="EMBL" id="KZD21034.1"/>
    </source>
</evidence>
<dbReference type="InterPro" id="IPR002376">
    <property type="entry name" value="Formyl_transf_N"/>
</dbReference>
<protein>
    <recommendedName>
        <fullName evidence="3 4">Formyltetrahydrofolate deformylase</fullName>
        <ecNumber evidence="3 4">3.5.1.10</ecNumber>
    </recommendedName>
    <alternativeName>
        <fullName evidence="3">Formyl-FH(4) hydrolase</fullName>
    </alternativeName>
</protein>
<dbReference type="EMBL" id="LVYV01000054">
    <property type="protein sequence ID" value="KZD21034.1"/>
    <property type="molecule type" value="Genomic_DNA"/>
</dbReference>
<dbReference type="GO" id="GO:0006730">
    <property type="term" value="P:one-carbon metabolic process"/>
    <property type="evidence" value="ECO:0007669"/>
    <property type="project" value="UniProtKB-KW"/>
</dbReference>
<gene>
    <name evidence="3" type="primary">purU</name>
    <name evidence="6" type="ORF">A4A58_17000</name>
</gene>
<proteinExistence type="inferred from homology"/>
<dbReference type="UniPathway" id="UPA00074">
    <property type="reaction ID" value="UER00170"/>
</dbReference>
<comment type="catalytic activity">
    <reaction evidence="3">
        <text>(6R)-10-formyltetrahydrofolate + H2O = (6S)-5,6,7,8-tetrahydrofolate + formate + H(+)</text>
        <dbReference type="Rhea" id="RHEA:19833"/>
        <dbReference type="ChEBI" id="CHEBI:15377"/>
        <dbReference type="ChEBI" id="CHEBI:15378"/>
        <dbReference type="ChEBI" id="CHEBI:15740"/>
        <dbReference type="ChEBI" id="CHEBI:57453"/>
        <dbReference type="ChEBI" id="CHEBI:195366"/>
        <dbReference type="EC" id="3.5.1.10"/>
    </reaction>
</comment>
<dbReference type="AlphaFoldDB" id="A0A161QLY2"/>
<dbReference type="InterPro" id="IPR036477">
    <property type="entry name" value="Formyl_transf_N_sf"/>
</dbReference>
<keyword evidence="7" id="KW-1185">Reference proteome</keyword>
<evidence type="ECO:0000259" key="5">
    <source>
        <dbReference type="PROSITE" id="PS51671"/>
    </source>
</evidence>
<keyword evidence="1 3" id="KW-0554">One-carbon metabolism</keyword>
<feature type="domain" description="ACT" evidence="5">
    <location>
        <begin position="7"/>
        <end position="87"/>
    </location>
</feature>
<evidence type="ECO:0000256" key="4">
    <source>
        <dbReference type="NCBIfam" id="TIGR00655"/>
    </source>
</evidence>